<reference evidence="3" key="1">
    <citation type="submission" date="2019-02" db="EMBL/GenBank/DDBJ databases">
        <title>Halonotius sp. a new haloarchaeum isolated from saline soil.</title>
        <authorList>
            <person name="Duran-Viseras A."/>
            <person name="Sanchez-Porro C."/>
            <person name="Ventosa A."/>
        </authorList>
    </citation>
    <scope>NUCLEOTIDE SEQUENCE</scope>
    <source>
        <strain evidence="3">F15B</strain>
    </source>
</reference>
<evidence type="ECO:0000313" key="4">
    <source>
        <dbReference type="Proteomes" id="UP000705823"/>
    </source>
</evidence>
<dbReference type="PROSITE" id="PS51257">
    <property type="entry name" value="PROKAR_LIPOPROTEIN"/>
    <property type="match status" value="1"/>
</dbReference>
<name>A0A8J8P8R5_9EURY</name>
<evidence type="ECO:0000256" key="1">
    <source>
        <dbReference type="SAM" id="MobiDB-lite"/>
    </source>
</evidence>
<protein>
    <recommendedName>
        <fullName evidence="2">DUF8159 domain-containing protein</fullName>
    </recommendedName>
</protein>
<sequence>MNRRTLMATVAAGTTGLAGCLGGDGGGGFGGDDEAETASEEDGEFSDLSATQQSFVGRLDEKLDVNAARAATEAFVVDVQTTGNSDEDIRLAAEAYVNFVEQLALDLRVHVEDRGLRQATFVIETAWAEQFKSGEIDDSEYLARIAETRTT</sequence>
<keyword evidence="4" id="KW-1185">Reference proteome</keyword>
<dbReference type="AlphaFoldDB" id="A0A8J8P8R5"/>
<feature type="compositionally biased region" description="Acidic residues" evidence="1">
    <location>
        <begin position="31"/>
        <end position="45"/>
    </location>
</feature>
<dbReference type="Proteomes" id="UP000705823">
    <property type="component" value="Unassembled WGS sequence"/>
</dbReference>
<gene>
    <name evidence="3" type="ORF">EGH24_10070</name>
</gene>
<accession>A0A8J8P8R5</accession>
<evidence type="ECO:0000259" key="2">
    <source>
        <dbReference type="Pfam" id="PF26490"/>
    </source>
</evidence>
<comment type="caution">
    <text evidence="3">The sequence shown here is derived from an EMBL/GenBank/DDBJ whole genome shotgun (WGS) entry which is preliminary data.</text>
</comment>
<dbReference type="Pfam" id="PF26490">
    <property type="entry name" value="DUF8159"/>
    <property type="match status" value="1"/>
</dbReference>
<feature type="region of interest" description="Disordered" evidence="1">
    <location>
        <begin position="28"/>
        <end position="48"/>
    </location>
</feature>
<organism evidence="3 4">
    <name type="scientific">Halonotius terrestris</name>
    <dbReference type="NCBI Taxonomy" id="2487750"/>
    <lineage>
        <taxon>Archaea</taxon>
        <taxon>Methanobacteriati</taxon>
        <taxon>Methanobacteriota</taxon>
        <taxon>Stenosarchaea group</taxon>
        <taxon>Halobacteria</taxon>
        <taxon>Halobacteriales</taxon>
        <taxon>Haloferacaceae</taxon>
        <taxon>Halonotius</taxon>
    </lineage>
</organism>
<proteinExistence type="predicted"/>
<evidence type="ECO:0000313" key="3">
    <source>
        <dbReference type="EMBL" id="TQQ79829.1"/>
    </source>
</evidence>
<feature type="domain" description="DUF8159" evidence="2">
    <location>
        <begin position="49"/>
        <end position="151"/>
    </location>
</feature>
<dbReference type="RefSeq" id="WP_142980021.1">
    <property type="nucleotide sequence ID" value="NZ_RKLU01000004.1"/>
</dbReference>
<dbReference type="EMBL" id="RKLU01000004">
    <property type="protein sequence ID" value="TQQ79829.1"/>
    <property type="molecule type" value="Genomic_DNA"/>
</dbReference>
<dbReference type="OrthoDB" id="386190at2157"/>
<dbReference type="InterPro" id="IPR058473">
    <property type="entry name" value="DUF8159"/>
</dbReference>